<dbReference type="HOGENOM" id="CLU_3356671_0_0_6"/>
<proteinExistence type="predicted"/>
<protein>
    <submittedName>
        <fullName evidence="1">Uncharacterized protein</fullName>
    </submittedName>
</protein>
<name>W8VCV2_KLEPN</name>
<dbReference type="Proteomes" id="UP000019586">
    <property type="component" value="Chromosome"/>
</dbReference>
<accession>W8VCV2</accession>
<evidence type="ECO:0000313" key="1">
    <source>
        <dbReference type="EMBL" id="AHM76951.1"/>
    </source>
</evidence>
<sequence length="36" mass="4003">MVNQMLLLSNVFVMGFDGFVNCQGVDEIIGWTNRPG</sequence>
<evidence type="ECO:0000313" key="2">
    <source>
        <dbReference type="Proteomes" id="UP000019586"/>
    </source>
</evidence>
<reference evidence="1 2" key="1">
    <citation type="journal article" date="2014" name="Proc. Natl. Acad. Sci. U.S.A.">
        <title>Molecular dissection of the evolution of carbapenem-resistant multilocus sequence type 258 Klebsiella pneumoniae.</title>
        <authorList>
            <person name="Deleo F.R."/>
            <person name="Chen L."/>
            <person name="Porcella S.F."/>
            <person name="Martens C.A."/>
            <person name="Kobayashi S.D."/>
            <person name="Porter A.R."/>
            <person name="Chavda K.D."/>
            <person name="Jacobs M.R."/>
            <person name="Mathema B."/>
            <person name="Olsen R.J."/>
            <person name="Bonomo R.A."/>
            <person name="Musser J.M."/>
            <person name="Kreiswirth B.N."/>
        </authorList>
    </citation>
    <scope>NUCLEOTIDE SEQUENCE [LARGE SCALE GENOMIC DNA]</scope>
    <source>
        <strain evidence="1">30684/NJST258_2</strain>
    </source>
</reference>
<dbReference type="EMBL" id="CP006918">
    <property type="protein sequence ID" value="AHM76951.1"/>
    <property type="molecule type" value="Genomic_DNA"/>
</dbReference>
<dbReference type="AlphaFoldDB" id="W8VCV2"/>
<dbReference type="KEGG" id="kps:KPNJ2_00171"/>
<gene>
    <name evidence="1" type="ORF">KPNJ2_00171</name>
</gene>
<organism evidence="1 2">
    <name type="scientific">Klebsiella pneumoniae 30684/NJST258_2</name>
    <dbReference type="NCBI Taxonomy" id="1420013"/>
    <lineage>
        <taxon>Bacteria</taxon>
        <taxon>Pseudomonadati</taxon>
        <taxon>Pseudomonadota</taxon>
        <taxon>Gammaproteobacteria</taxon>
        <taxon>Enterobacterales</taxon>
        <taxon>Enterobacteriaceae</taxon>
        <taxon>Klebsiella/Raoultella group</taxon>
        <taxon>Klebsiella</taxon>
        <taxon>Klebsiella pneumoniae complex</taxon>
    </lineage>
</organism>